<gene>
    <name evidence="4" type="ORF">NCTC13038_04104</name>
</gene>
<evidence type="ECO:0000313" key="4">
    <source>
        <dbReference type="EMBL" id="VFS79751.1"/>
    </source>
</evidence>
<dbReference type="GO" id="GO:0003677">
    <property type="term" value="F:DNA binding"/>
    <property type="evidence" value="ECO:0007669"/>
    <property type="project" value="UniProtKB-KW"/>
</dbReference>
<protein>
    <submittedName>
        <fullName evidence="4">DNA-binding transcriptional repressor LrhA</fullName>
    </submittedName>
</protein>
<dbReference type="Gene3D" id="3.40.190.10">
    <property type="entry name" value="Periplasmic binding protein-like II"/>
    <property type="match status" value="1"/>
</dbReference>
<keyword evidence="2 4" id="KW-0238">DNA-binding</keyword>
<dbReference type="InterPro" id="IPR050176">
    <property type="entry name" value="LTTR"/>
</dbReference>
<dbReference type="Proteomes" id="UP000332594">
    <property type="component" value="Unassembled WGS sequence"/>
</dbReference>
<dbReference type="AlphaFoldDB" id="A0A485C3A0"/>
<dbReference type="EMBL" id="CAADJG010000002">
    <property type="protein sequence ID" value="VFS79751.1"/>
    <property type="molecule type" value="Genomic_DNA"/>
</dbReference>
<reference evidence="4 5" key="1">
    <citation type="submission" date="2019-03" db="EMBL/GenBank/DDBJ databases">
        <authorList>
            <consortium name="Pathogen Informatics"/>
        </authorList>
    </citation>
    <scope>NUCLEOTIDE SEQUENCE [LARGE SCALE GENOMIC DNA]</scope>
    <source>
        <strain evidence="4 5">NCTC13038</strain>
    </source>
</reference>
<sequence length="109" mass="11647">MILPRRSIARRRRGIWAHSASSLAGVKAAVKAGLGVTARPVEMMSPELRVVGKSDGLPGLPDTRYVLSCDPQSVSELAQAIFQSLSQDHNPWSSDPLFTPEGGGHTLIS</sequence>
<organism evidence="4 5">
    <name type="scientific">Raoultella terrigena</name>
    <name type="common">Klebsiella terrigena</name>
    <dbReference type="NCBI Taxonomy" id="577"/>
    <lineage>
        <taxon>Bacteria</taxon>
        <taxon>Pseudomonadati</taxon>
        <taxon>Pseudomonadota</taxon>
        <taxon>Gammaproteobacteria</taxon>
        <taxon>Enterobacterales</taxon>
        <taxon>Enterobacteriaceae</taxon>
        <taxon>Klebsiella/Raoultella group</taxon>
        <taxon>Raoultella</taxon>
    </lineage>
</organism>
<evidence type="ECO:0000256" key="2">
    <source>
        <dbReference type="ARBA" id="ARBA00023125"/>
    </source>
</evidence>
<evidence type="ECO:0000313" key="5">
    <source>
        <dbReference type="Proteomes" id="UP000332594"/>
    </source>
</evidence>
<keyword evidence="3" id="KW-0804">Transcription</keyword>
<evidence type="ECO:0000256" key="1">
    <source>
        <dbReference type="ARBA" id="ARBA00023015"/>
    </source>
</evidence>
<dbReference type="PANTHER" id="PTHR30579:SF7">
    <property type="entry name" value="HTH-TYPE TRANSCRIPTIONAL REGULATOR LRHA-RELATED"/>
    <property type="match status" value="1"/>
</dbReference>
<keyword evidence="1" id="KW-0805">Transcription regulation</keyword>
<accession>A0A485C3A0</accession>
<proteinExistence type="predicted"/>
<dbReference type="GO" id="GO:0003700">
    <property type="term" value="F:DNA-binding transcription factor activity"/>
    <property type="evidence" value="ECO:0007669"/>
    <property type="project" value="TreeGrafter"/>
</dbReference>
<dbReference type="PANTHER" id="PTHR30579">
    <property type="entry name" value="TRANSCRIPTIONAL REGULATOR"/>
    <property type="match status" value="1"/>
</dbReference>
<evidence type="ECO:0000256" key="3">
    <source>
        <dbReference type="ARBA" id="ARBA00023163"/>
    </source>
</evidence>
<name>A0A485C3A0_RAOTE</name>